<name>A0ABN2B6S8_9ACTN</name>
<feature type="transmembrane region" description="Helical" evidence="1">
    <location>
        <begin position="45"/>
        <end position="64"/>
    </location>
</feature>
<dbReference type="EMBL" id="BAAAQD010000013">
    <property type="protein sequence ID" value="GAA1534372.1"/>
    <property type="molecule type" value="Genomic_DNA"/>
</dbReference>
<dbReference type="RefSeq" id="WP_344505719.1">
    <property type="nucleotide sequence ID" value="NZ_BAAAQD010000013.1"/>
</dbReference>
<sequence length="148" mass="15401">MLAGPTADALNWNNGVGLVLLGAATLVLAAVLIRSVPTRLSWPHLAVAAACLLLIMWTTSAVPYNRLDRGDQWLMLLVFVAIPATIVWKGGVVTAGALLGVVAGTLGDQFLTVYRTIDDTPGIMLGLAVLATLTTGLLLARSAPDRTG</sequence>
<keyword evidence="3" id="KW-1185">Reference proteome</keyword>
<reference evidence="2 3" key="1">
    <citation type="journal article" date="2019" name="Int. J. Syst. Evol. Microbiol.">
        <title>The Global Catalogue of Microorganisms (GCM) 10K type strain sequencing project: providing services to taxonomists for standard genome sequencing and annotation.</title>
        <authorList>
            <consortium name="The Broad Institute Genomics Platform"/>
            <consortium name="The Broad Institute Genome Sequencing Center for Infectious Disease"/>
            <person name="Wu L."/>
            <person name="Ma J."/>
        </authorList>
    </citation>
    <scope>NUCLEOTIDE SEQUENCE [LARGE SCALE GENOMIC DNA]</scope>
    <source>
        <strain evidence="2 3">JCM 15933</strain>
    </source>
</reference>
<feature type="transmembrane region" description="Helical" evidence="1">
    <location>
        <begin position="76"/>
        <end position="102"/>
    </location>
</feature>
<evidence type="ECO:0000313" key="3">
    <source>
        <dbReference type="Proteomes" id="UP001501470"/>
    </source>
</evidence>
<comment type="caution">
    <text evidence="2">The sequence shown here is derived from an EMBL/GenBank/DDBJ whole genome shotgun (WGS) entry which is preliminary data.</text>
</comment>
<accession>A0ABN2B6S8</accession>
<keyword evidence="1" id="KW-0812">Transmembrane</keyword>
<dbReference type="Proteomes" id="UP001501470">
    <property type="component" value="Unassembled WGS sequence"/>
</dbReference>
<gene>
    <name evidence="2" type="ORF">GCM10009827_060610</name>
</gene>
<keyword evidence="1" id="KW-1133">Transmembrane helix</keyword>
<evidence type="ECO:0000256" key="1">
    <source>
        <dbReference type="SAM" id="Phobius"/>
    </source>
</evidence>
<feature type="transmembrane region" description="Helical" evidence="1">
    <location>
        <begin position="12"/>
        <end position="33"/>
    </location>
</feature>
<evidence type="ECO:0000313" key="2">
    <source>
        <dbReference type="EMBL" id="GAA1534372.1"/>
    </source>
</evidence>
<organism evidence="2 3">
    <name type="scientific">Dactylosporangium maewongense</name>
    <dbReference type="NCBI Taxonomy" id="634393"/>
    <lineage>
        <taxon>Bacteria</taxon>
        <taxon>Bacillati</taxon>
        <taxon>Actinomycetota</taxon>
        <taxon>Actinomycetes</taxon>
        <taxon>Micromonosporales</taxon>
        <taxon>Micromonosporaceae</taxon>
        <taxon>Dactylosporangium</taxon>
    </lineage>
</organism>
<feature type="transmembrane region" description="Helical" evidence="1">
    <location>
        <begin position="122"/>
        <end position="140"/>
    </location>
</feature>
<protein>
    <submittedName>
        <fullName evidence="2">Uncharacterized protein</fullName>
    </submittedName>
</protein>
<proteinExistence type="predicted"/>
<keyword evidence="1" id="KW-0472">Membrane</keyword>